<feature type="domain" description="UspA" evidence="1">
    <location>
        <begin position="1"/>
        <end position="137"/>
    </location>
</feature>
<organism evidence="2 3">
    <name type="scientific">Amphritea pacifica</name>
    <dbReference type="NCBI Taxonomy" id="2811233"/>
    <lineage>
        <taxon>Bacteria</taxon>
        <taxon>Pseudomonadati</taxon>
        <taxon>Pseudomonadota</taxon>
        <taxon>Gammaproteobacteria</taxon>
        <taxon>Oceanospirillales</taxon>
        <taxon>Oceanospirillaceae</taxon>
        <taxon>Amphritea</taxon>
    </lineage>
</organism>
<dbReference type="EMBL" id="JAFFZP010000025">
    <property type="protein sequence ID" value="MBN0988681.1"/>
    <property type="molecule type" value="Genomic_DNA"/>
</dbReference>
<dbReference type="Proteomes" id="UP000760472">
    <property type="component" value="Unassembled WGS sequence"/>
</dbReference>
<evidence type="ECO:0000313" key="2">
    <source>
        <dbReference type="EMBL" id="MBN0988681.1"/>
    </source>
</evidence>
<proteinExistence type="predicted"/>
<dbReference type="RefSeq" id="WP_205209023.1">
    <property type="nucleotide sequence ID" value="NZ_JAFFZO010000003.1"/>
</dbReference>
<dbReference type="Gene3D" id="3.40.50.620">
    <property type="entry name" value="HUPs"/>
    <property type="match status" value="1"/>
</dbReference>
<reference evidence="2 3" key="1">
    <citation type="submission" date="2021-02" db="EMBL/GenBank/DDBJ databases">
        <title>A novel species of genus Amphritea isolated from a fishpond in China.</title>
        <authorList>
            <person name="Lu H."/>
        </authorList>
    </citation>
    <scope>NUCLEOTIDE SEQUENCE [LARGE SCALE GENOMIC DNA]</scope>
    <source>
        <strain evidence="2 3">RP18W</strain>
    </source>
</reference>
<protein>
    <submittedName>
        <fullName evidence="2">Universal stress protein</fullName>
    </submittedName>
</protein>
<name>A0ABS2WAD5_9GAMM</name>
<dbReference type="SUPFAM" id="SSF52402">
    <property type="entry name" value="Adenine nucleotide alpha hydrolases-like"/>
    <property type="match status" value="1"/>
</dbReference>
<gene>
    <name evidence="2" type="ORF">JW498_15025</name>
</gene>
<dbReference type="CDD" id="cd00293">
    <property type="entry name" value="USP-like"/>
    <property type="match status" value="1"/>
</dbReference>
<accession>A0ABS2WAD5</accession>
<dbReference type="Pfam" id="PF00582">
    <property type="entry name" value="Usp"/>
    <property type="match status" value="1"/>
</dbReference>
<keyword evidence="3" id="KW-1185">Reference proteome</keyword>
<evidence type="ECO:0000259" key="1">
    <source>
        <dbReference type="Pfam" id="PF00582"/>
    </source>
</evidence>
<evidence type="ECO:0000313" key="3">
    <source>
        <dbReference type="Proteomes" id="UP000760472"/>
    </source>
</evidence>
<comment type="caution">
    <text evidence="2">The sequence shown here is derived from an EMBL/GenBank/DDBJ whole genome shotgun (WGS) entry which is preliminary data.</text>
</comment>
<sequence length="137" mass="14788">MYSNIMVPVSLAHIDQIDKALKVAADLARHYGAKVHYVGVTSALPSEIAHNAEEYAEKLKAFAKQQASTHNINAEPHTLISHDPAVDLDLILEHAEVTICADLVVMASHLPSFADHLTGSHGGHLASHSQISVFVVR</sequence>
<dbReference type="InterPro" id="IPR006016">
    <property type="entry name" value="UspA"/>
</dbReference>
<dbReference type="InterPro" id="IPR014729">
    <property type="entry name" value="Rossmann-like_a/b/a_fold"/>
</dbReference>